<dbReference type="InterPro" id="IPR011033">
    <property type="entry name" value="PRC_barrel-like_sf"/>
</dbReference>
<feature type="region of interest" description="Disordered" evidence="1">
    <location>
        <begin position="113"/>
        <end position="155"/>
    </location>
</feature>
<dbReference type="Pfam" id="PF09557">
    <property type="entry name" value="DUF2382"/>
    <property type="match status" value="1"/>
</dbReference>
<dbReference type="Pfam" id="PF05239">
    <property type="entry name" value="PRC"/>
    <property type="match status" value="1"/>
</dbReference>
<evidence type="ECO:0000259" key="3">
    <source>
        <dbReference type="Pfam" id="PF09557"/>
    </source>
</evidence>
<dbReference type="GO" id="GO:0019684">
    <property type="term" value="P:photosynthesis, light reaction"/>
    <property type="evidence" value="ECO:0007669"/>
    <property type="project" value="InterPro"/>
</dbReference>
<dbReference type="SUPFAM" id="SSF50346">
    <property type="entry name" value="PRC-barrel domain"/>
    <property type="match status" value="1"/>
</dbReference>
<organism evidence="4">
    <name type="scientific">uncultured Rubrobacteraceae bacterium</name>
    <dbReference type="NCBI Taxonomy" id="349277"/>
    <lineage>
        <taxon>Bacteria</taxon>
        <taxon>Bacillati</taxon>
        <taxon>Actinomycetota</taxon>
        <taxon>Rubrobacteria</taxon>
        <taxon>Rubrobacterales</taxon>
        <taxon>Rubrobacteraceae</taxon>
        <taxon>environmental samples</taxon>
    </lineage>
</organism>
<dbReference type="InterPro" id="IPR019060">
    <property type="entry name" value="DUF2382"/>
</dbReference>
<evidence type="ECO:0000256" key="1">
    <source>
        <dbReference type="SAM" id="MobiDB-lite"/>
    </source>
</evidence>
<gene>
    <name evidence="4" type="ORF">AVDCRST_MAG37-1978</name>
</gene>
<feature type="domain" description="PRC-barrel" evidence="2">
    <location>
        <begin position="17"/>
        <end position="82"/>
    </location>
</feature>
<evidence type="ECO:0000313" key="4">
    <source>
        <dbReference type="EMBL" id="CAA9447486.1"/>
    </source>
</evidence>
<dbReference type="PANTHER" id="PTHR38463:SF1">
    <property type="entry name" value="STRESS RESPONSE PROTEIN YSNF"/>
    <property type="match status" value="1"/>
</dbReference>
<dbReference type="NCBIfam" id="TIGR02271">
    <property type="entry name" value="YsnF/AvaK domain"/>
    <property type="match status" value="1"/>
</dbReference>
<dbReference type="AlphaFoldDB" id="A0A6J4QVB0"/>
<feature type="compositionally biased region" description="Basic and acidic residues" evidence="1">
    <location>
        <begin position="113"/>
        <end position="130"/>
    </location>
</feature>
<reference evidence="4" key="1">
    <citation type="submission" date="2020-02" db="EMBL/GenBank/DDBJ databases">
        <authorList>
            <person name="Meier V. D."/>
        </authorList>
    </citation>
    <scope>NUCLEOTIDE SEQUENCE</scope>
    <source>
        <strain evidence="4">AVDCRST_MAG37</strain>
    </source>
</reference>
<sequence length="288" mass="32667">MEHEKGDEGFAPLEKRFAGYEVYDAAGERVGKVDEIFVDENGRPEYVGVKIGYSSAGAVLIPLDACRVDEGRRAIEVPMPKSRIEEGPSYGDDQEITSEFEQQVCSYYGLERGRDSKGHEASMARHHAESHGSSSRPVGRDAGEHDDDLSKTGELRIRRNEEEAWVEAREREAGRVNVRKQVRTEREQVRVPKMREQVDIERVPGEGREAPGAKIGEDEEVVIQVFEEEVVVSKRIVLKEEIRLRKRVVEEEEVVEVDLRKEEVDIEDVTGRGVSRDIGEHEDSENKL</sequence>
<protein>
    <recommendedName>
        <fullName evidence="5">DUF2382 domain-containing protein</fullName>
    </recommendedName>
</protein>
<name>A0A6J4QVB0_9ACTN</name>
<dbReference type="InterPro" id="IPR027275">
    <property type="entry name" value="PRC-brl_dom"/>
</dbReference>
<evidence type="ECO:0008006" key="5">
    <source>
        <dbReference type="Google" id="ProtNLM"/>
    </source>
</evidence>
<dbReference type="Gene3D" id="3.90.50.10">
    <property type="entry name" value="Photosynthetic Reaction Center, subunit H, domain 2"/>
    <property type="match status" value="1"/>
</dbReference>
<proteinExistence type="predicted"/>
<dbReference type="GO" id="GO:0030077">
    <property type="term" value="C:plasma membrane light-harvesting complex"/>
    <property type="evidence" value="ECO:0007669"/>
    <property type="project" value="InterPro"/>
</dbReference>
<dbReference type="InterPro" id="IPR052967">
    <property type="entry name" value="Stress_Response_Assoc"/>
</dbReference>
<accession>A0A6J4QVB0</accession>
<dbReference type="InterPro" id="IPR014747">
    <property type="entry name" value="Bac_photo_RC_H_C"/>
</dbReference>
<feature type="domain" description="DUF2382" evidence="3">
    <location>
        <begin position="157"/>
        <end position="266"/>
    </location>
</feature>
<evidence type="ECO:0000259" key="2">
    <source>
        <dbReference type="Pfam" id="PF05239"/>
    </source>
</evidence>
<dbReference type="PANTHER" id="PTHR38463">
    <property type="entry name" value="STRESS RESPONSE PROTEIN YSNF"/>
    <property type="match status" value="1"/>
</dbReference>
<feature type="compositionally biased region" description="Basic and acidic residues" evidence="1">
    <location>
        <begin position="138"/>
        <end position="155"/>
    </location>
</feature>
<dbReference type="EMBL" id="CADCVD010000094">
    <property type="protein sequence ID" value="CAA9447486.1"/>
    <property type="molecule type" value="Genomic_DNA"/>
</dbReference>